<dbReference type="SUPFAM" id="SSF54631">
    <property type="entry name" value="CBS-domain pair"/>
    <property type="match status" value="1"/>
</dbReference>
<dbReference type="PANTHER" id="PTHR13780">
    <property type="entry name" value="AMP-ACTIVATED PROTEIN KINASE, GAMMA REGULATORY SUBUNIT"/>
    <property type="match status" value="1"/>
</dbReference>
<dbReference type="GO" id="GO:0005737">
    <property type="term" value="C:cytoplasm"/>
    <property type="evidence" value="ECO:0007669"/>
    <property type="project" value="TreeGrafter"/>
</dbReference>
<dbReference type="InterPro" id="IPR000644">
    <property type="entry name" value="CBS_dom"/>
</dbReference>
<protein>
    <submittedName>
        <fullName evidence="6">Uncharacterized protein</fullName>
    </submittedName>
</protein>
<sequence length="215" mass="23840">MLVGQCRPEKTYNDLDVSLKKANEHRNAWFEGVQKCHLDETLYTIMERIVRAEVHRLVVVDENDKVIGIISLSDILLYLVLRPCGEGIGGTEQSVRATDLARQASTGSSRGDSNSASGSRSIDNIAEEEEIVVNVEAVEPVVEATEAQEEEEEEDEPDRVSVESAEEPQMTTEHIEPEERVKVCDSPTRSLNEESAGQNLINSTNITREVAMVSE</sequence>
<dbReference type="VEuPathDB" id="VectorBase:PPAPM1_011773"/>
<dbReference type="Pfam" id="PF00571">
    <property type="entry name" value="CBS"/>
    <property type="match status" value="1"/>
</dbReference>
<dbReference type="InterPro" id="IPR050511">
    <property type="entry name" value="AMPK_gamma/SDS23_families"/>
</dbReference>
<dbReference type="AlphaFoldDB" id="A0A1B0DLR2"/>
<feature type="compositionally biased region" description="Acidic residues" evidence="5">
    <location>
        <begin position="146"/>
        <end position="157"/>
    </location>
</feature>
<feature type="region of interest" description="Disordered" evidence="5">
    <location>
        <begin position="143"/>
        <end position="203"/>
    </location>
</feature>
<feature type="compositionally biased region" description="Low complexity" evidence="5">
    <location>
        <begin position="104"/>
        <end position="124"/>
    </location>
</feature>
<evidence type="ECO:0000256" key="3">
    <source>
        <dbReference type="ARBA" id="ARBA00023122"/>
    </source>
</evidence>
<dbReference type="GO" id="GO:0019901">
    <property type="term" value="F:protein kinase binding"/>
    <property type="evidence" value="ECO:0007669"/>
    <property type="project" value="TreeGrafter"/>
</dbReference>
<dbReference type="GO" id="GO:0005634">
    <property type="term" value="C:nucleus"/>
    <property type="evidence" value="ECO:0007669"/>
    <property type="project" value="TreeGrafter"/>
</dbReference>
<dbReference type="Gene3D" id="3.10.580.10">
    <property type="entry name" value="CBS-domain"/>
    <property type="match status" value="1"/>
</dbReference>
<evidence type="ECO:0000256" key="2">
    <source>
        <dbReference type="ARBA" id="ARBA00022737"/>
    </source>
</evidence>
<dbReference type="EnsemblMetazoa" id="PPAI009302-RA">
    <property type="protein sequence ID" value="PPAI009302-PA"/>
    <property type="gene ID" value="PPAI009302"/>
</dbReference>
<keyword evidence="2" id="KW-0677">Repeat</keyword>
<evidence type="ECO:0000313" key="6">
    <source>
        <dbReference type="EnsemblMetazoa" id="PPAI009302-PA"/>
    </source>
</evidence>
<evidence type="ECO:0000313" key="7">
    <source>
        <dbReference type="Proteomes" id="UP000092462"/>
    </source>
</evidence>
<dbReference type="Proteomes" id="UP000092462">
    <property type="component" value="Unassembled WGS sequence"/>
</dbReference>
<feature type="compositionally biased region" description="Polar residues" evidence="5">
    <location>
        <begin position="187"/>
        <end position="203"/>
    </location>
</feature>
<comment type="similarity">
    <text evidence="1">Belongs to the 5'-AMP-activated protein kinase gamma subunit family.</text>
</comment>
<keyword evidence="3" id="KW-0129">CBS domain</keyword>
<dbReference type="EMBL" id="AJVK01036619">
    <property type="status" value="NOT_ANNOTATED_CDS"/>
    <property type="molecule type" value="Genomic_DNA"/>
</dbReference>
<name>A0A1B0DLR2_PHLPP</name>
<dbReference type="PROSITE" id="PS51371">
    <property type="entry name" value="CBS"/>
    <property type="match status" value="1"/>
</dbReference>
<evidence type="ECO:0000256" key="1">
    <source>
        <dbReference type="ARBA" id="ARBA00006750"/>
    </source>
</evidence>
<dbReference type="InterPro" id="IPR046342">
    <property type="entry name" value="CBS_dom_sf"/>
</dbReference>
<feature type="compositionally biased region" description="Basic and acidic residues" evidence="5">
    <location>
        <begin position="173"/>
        <end position="183"/>
    </location>
</feature>
<keyword evidence="7" id="KW-1185">Reference proteome</keyword>
<comment type="subunit">
    <text evidence="4">AMPK is a heterotrimer of an alpha catalytic subunit (PRKAA1 or PRKAA2), a beta (PRKAB1 or PRKAB2) and a gamma non-catalytic subunits (PRKAG1, PRKAG2 or PRKAG3). Interacts with FNIP1 and FNIP2.</text>
</comment>
<evidence type="ECO:0000256" key="5">
    <source>
        <dbReference type="SAM" id="MobiDB-lite"/>
    </source>
</evidence>
<feature type="region of interest" description="Disordered" evidence="5">
    <location>
        <begin position="91"/>
        <end position="126"/>
    </location>
</feature>
<dbReference type="SMART" id="SM00116">
    <property type="entry name" value="CBS"/>
    <property type="match status" value="1"/>
</dbReference>
<reference evidence="6" key="1">
    <citation type="submission" date="2022-08" db="UniProtKB">
        <authorList>
            <consortium name="EnsemblMetazoa"/>
        </authorList>
    </citation>
    <scope>IDENTIFICATION</scope>
    <source>
        <strain evidence="6">Israel</strain>
    </source>
</reference>
<accession>A0A1B0DLR2</accession>
<dbReference type="GO" id="GO:0019887">
    <property type="term" value="F:protein kinase regulator activity"/>
    <property type="evidence" value="ECO:0007669"/>
    <property type="project" value="TreeGrafter"/>
</dbReference>
<dbReference type="PANTHER" id="PTHR13780:SF35">
    <property type="entry name" value="LD22662P"/>
    <property type="match status" value="1"/>
</dbReference>
<dbReference type="GO" id="GO:0031588">
    <property type="term" value="C:nucleotide-activated protein kinase complex"/>
    <property type="evidence" value="ECO:0007669"/>
    <property type="project" value="TreeGrafter"/>
</dbReference>
<organism evidence="6 7">
    <name type="scientific">Phlebotomus papatasi</name>
    <name type="common">Sandfly</name>
    <dbReference type="NCBI Taxonomy" id="29031"/>
    <lineage>
        <taxon>Eukaryota</taxon>
        <taxon>Metazoa</taxon>
        <taxon>Ecdysozoa</taxon>
        <taxon>Arthropoda</taxon>
        <taxon>Hexapoda</taxon>
        <taxon>Insecta</taxon>
        <taxon>Pterygota</taxon>
        <taxon>Neoptera</taxon>
        <taxon>Endopterygota</taxon>
        <taxon>Diptera</taxon>
        <taxon>Nematocera</taxon>
        <taxon>Psychodoidea</taxon>
        <taxon>Psychodidae</taxon>
        <taxon>Phlebotomus</taxon>
        <taxon>Phlebotomus</taxon>
    </lineage>
</organism>
<dbReference type="VEuPathDB" id="VectorBase:PPAI009302"/>
<dbReference type="GO" id="GO:0016208">
    <property type="term" value="F:AMP binding"/>
    <property type="evidence" value="ECO:0007669"/>
    <property type="project" value="TreeGrafter"/>
</dbReference>
<proteinExistence type="inferred from homology"/>
<evidence type="ECO:0000256" key="4">
    <source>
        <dbReference type="ARBA" id="ARBA00025878"/>
    </source>
</evidence>